<evidence type="ECO:0000256" key="5">
    <source>
        <dbReference type="ARBA" id="ARBA00022833"/>
    </source>
</evidence>
<dbReference type="FunFam" id="3.40.390.10:FF:000074">
    <property type="entry name" value="Metalloprotease"/>
    <property type="match status" value="1"/>
</dbReference>
<dbReference type="VEuPathDB" id="FungiDB:BO70DRAFT_324476"/>
<dbReference type="STRING" id="1448321.A0A317UVG4"/>
<dbReference type="GeneID" id="37062855"/>
<accession>A0A317UVG4</accession>
<comment type="cofactor">
    <cofactor evidence="7">
        <name>Zn(2+)</name>
        <dbReference type="ChEBI" id="CHEBI:29105"/>
    </cofactor>
    <text evidence="7">Binds 1 zinc ion.</text>
</comment>
<dbReference type="GO" id="GO:0006518">
    <property type="term" value="P:peptide metabolic process"/>
    <property type="evidence" value="ECO:0007669"/>
    <property type="project" value="TreeGrafter"/>
</dbReference>
<dbReference type="PANTHER" id="PTHR11804:SF84">
    <property type="entry name" value="SACCHAROLYSIN"/>
    <property type="match status" value="1"/>
</dbReference>
<dbReference type="Pfam" id="PF01432">
    <property type="entry name" value="Peptidase_M3"/>
    <property type="match status" value="1"/>
</dbReference>
<sequence>MALPEHGDLPTFDITPADLRDQTNRLVHQVQSAVDTLVETVAPGSATVANTVRPLGDLDNAFKYEVQYIALFQSVAPSPDLRQAASDAINLLNQTYLALFQNEALFALVDVAYRLVEDEDATDESTRLLARFHRMFVDNGLQLSGADRDRFTWIAKRLLEIRVEFMDNLATDPGSLWVDQEALQGLPDRKLQSLALDDQGARGVRLDRPSVNAVLTKCRVASTRRDVFLAGQSIYPENARLFEEAVRLRSESAHLLGFPSYAVQQLRHQLVKSPEAVHELLDDFTAKLRPVASQEVQALEQIDGLEDPLHLWDFDYYHHRMLQEEYKVDHDRISEYFPAEHTLRRMFDTFEKLFGLSILEVTEKEDRHVWHPEVRVFAVRDRHEGSFLGFLYTDLYPRPGKYNHAANFNIRPGFRRKDGQQSPVATALVCNLSPATAADVPALLQHREVITVFHELGHAIHDLLGRTGYAMFTGHRTVRDFGEAPSQLLEYWCWVPECLQPLSFHYSYLPEYSDQWADSRKPPREIPDDLIEGLVAAKQVNQAILTLRQVAFSKFDMQIHTRSFHSEPNTLSPIAEIYNSHLQEMTLLRGAEGLDWGHGHATTLHYMWGQDANYFSYLYTRVLAADIWASHFRDDPMSETAALRYRRMVLEKGGSVDEAGMLRDFLGRVPRADAYFRDFGIV</sequence>
<evidence type="ECO:0000256" key="7">
    <source>
        <dbReference type="RuleBase" id="RU003435"/>
    </source>
</evidence>
<dbReference type="InterPro" id="IPR024080">
    <property type="entry name" value="Neurolysin/TOP_N"/>
</dbReference>
<evidence type="ECO:0000256" key="2">
    <source>
        <dbReference type="ARBA" id="ARBA00022670"/>
    </source>
</evidence>
<dbReference type="Gene3D" id="3.40.390.10">
    <property type="entry name" value="Collagenase (Catalytic Domain)"/>
    <property type="match status" value="1"/>
</dbReference>
<keyword evidence="6 7" id="KW-0482">Metalloprotease</keyword>
<dbReference type="RefSeq" id="XP_025394685.1">
    <property type="nucleotide sequence ID" value="XM_025540618.1"/>
</dbReference>
<dbReference type="CDD" id="cd06455">
    <property type="entry name" value="M3A_TOP"/>
    <property type="match status" value="1"/>
</dbReference>
<keyword evidence="3 7" id="KW-0479">Metal-binding</keyword>
<keyword evidence="4 7" id="KW-0378">Hydrolase</keyword>
<keyword evidence="5 7" id="KW-0862">Zinc</keyword>
<comment type="caution">
    <text evidence="9">The sequence shown here is derived from an EMBL/GenBank/DDBJ whole genome shotgun (WGS) entry which is preliminary data.</text>
</comment>
<dbReference type="OrthoDB" id="534666at2759"/>
<dbReference type="GO" id="GO:0046872">
    <property type="term" value="F:metal ion binding"/>
    <property type="evidence" value="ECO:0007669"/>
    <property type="project" value="UniProtKB-UniRule"/>
</dbReference>
<dbReference type="GO" id="GO:0005758">
    <property type="term" value="C:mitochondrial intermembrane space"/>
    <property type="evidence" value="ECO:0007669"/>
    <property type="project" value="TreeGrafter"/>
</dbReference>
<evidence type="ECO:0000313" key="9">
    <source>
        <dbReference type="EMBL" id="PWY66014.1"/>
    </source>
</evidence>
<name>A0A317UVG4_9EURO</name>
<dbReference type="InterPro" id="IPR024079">
    <property type="entry name" value="MetalloPept_cat_dom_sf"/>
</dbReference>
<evidence type="ECO:0000259" key="8">
    <source>
        <dbReference type="Pfam" id="PF01432"/>
    </source>
</evidence>
<protein>
    <submittedName>
        <fullName evidence="9">Zincin</fullName>
    </submittedName>
</protein>
<dbReference type="GO" id="GO:0004222">
    <property type="term" value="F:metalloendopeptidase activity"/>
    <property type="evidence" value="ECO:0007669"/>
    <property type="project" value="InterPro"/>
</dbReference>
<dbReference type="Gene3D" id="1.10.1370.10">
    <property type="entry name" value="Neurolysin, domain 3"/>
    <property type="match status" value="1"/>
</dbReference>
<dbReference type="InterPro" id="IPR045090">
    <property type="entry name" value="Pept_M3A_M3B"/>
</dbReference>
<dbReference type="InterPro" id="IPR024077">
    <property type="entry name" value="Neurolysin/TOP_dom2"/>
</dbReference>
<dbReference type="Gene3D" id="1.20.1050.40">
    <property type="entry name" value="Endopeptidase. Chain P, domain 1"/>
    <property type="match status" value="1"/>
</dbReference>
<dbReference type="AlphaFoldDB" id="A0A317UVG4"/>
<keyword evidence="2 7" id="KW-0645">Protease</keyword>
<feature type="domain" description="Peptidase M3A/M3B catalytic" evidence="8">
    <location>
        <begin position="214"/>
        <end position="680"/>
    </location>
</feature>
<dbReference type="InterPro" id="IPR001567">
    <property type="entry name" value="Pept_M3A_M3B_dom"/>
</dbReference>
<comment type="similarity">
    <text evidence="1 7">Belongs to the peptidase M3 family.</text>
</comment>
<gene>
    <name evidence="9" type="ORF">BO70DRAFT_324476</name>
</gene>
<evidence type="ECO:0000313" key="10">
    <source>
        <dbReference type="Proteomes" id="UP000247233"/>
    </source>
</evidence>
<dbReference type="EMBL" id="MSFL01000048">
    <property type="protein sequence ID" value="PWY66014.1"/>
    <property type="molecule type" value="Genomic_DNA"/>
</dbReference>
<proteinExistence type="inferred from homology"/>
<dbReference type="SUPFAM" id="SSF55486">
    <property type="entry name" value="Metalloproteases ('zincins'), catalytic domain"/>
    <property type="match status" value="1"/>
</dbReference>
<evidence type="ECO:0000256" key="4">
    <source>
        <dbReference type="ARBA" id="ARBA00022801"/>
    </source>
</evidence>
<organism evidence="9 10">
    <name type="scientific">Aspergillus heteromorphus CBS 117.55</name>
    <dbReference type="NCBI Taxonomy" id="1448321"/>
    <lineage>
        <taxon>Eukaryota</taxon>
        <taxon>Fungi</taxon>
        <taxon>Dikarya</taxon>
        <taxon>Ascomycota</taxon>
        <taxon>Pezizomycotina</taxon>
        <taxon>Eurotiomycetes</taxon>
        <taxon>Eurotiomycetidae</taxon>
        <taxon>Eurotiales</taxon>
        <taxon>Aspergillaceae</taxon>
        <taxon>Aspergillus</taxon>
        <taxon>Aspergillus subgen. Circumdati</taxon>
    </lineage>
</organism>
<dbReference type="GO" id="GO:0006508">
    <property type="term" value="P:proteolysis"/>
    <property type="evidence" value="ECO:0007669"/>
    <property type="project" value="UniProtKB-KW"/>
</dbReference>
<evidence type="ECO:0000256" key="6">
    <source>
        <dbReference type="ARBA" id="ARBA00023049"/>
    </source>
</evidence>
<dbReference type="PANTHER" id="PTHR11804">
    <property type="entry name" value="PROTEASE M3 THIMET OLIGOPEPTIDASE-RELATED"/>
    <property type="match status" value="1"/>
</dbReference>
<evidence type="ECO:0000256" key="3">
    <source>
        <dbReference type="ARBA" id="ARBA00022723"/>
    </source>
</evidence>
<keyword evidence="10" id="KW-1185">Reference proteome</keyword>
<dbReference type="Proteomes" id="UP000247233">
    <property type="component" value="Unassembled WGS sequence"/>
</dbReference>
<evidence type="ECO:0000256" key="1">
    <source>
        <dbReference type="ARBA" id="ARBA00006040"/>
    </source>
</evidence>
<reference evidence="9 10" key="1">
    <citation type="submission" date="2016-12" db="EMBL/GenBank/DDBJ databases">
        <title>The genomes of Aspergillus section Nigri reveals drivers in fungal speciation.</title>
        <authorList>
            <consortium name="DOE Joint Genome Institute"/>
            <person name="Vesth T.C."/>
            <person name="Nybo J."/>
            <person name="Theobald S."/>
            <person name="Brandl J."/>
            <person name="Frisvad J.C."/>
            <person name="Nielsen K.F."/>
            <person name="Lyhne E.K."/>
            <person name="Kogle M.E."/>
            <person name="Kuo A."/>
            <person name="Riley R."/>
            <person name="Clum A."/>
            <person name="Nolan M."/>
            <person name="Lipzen A."/>
            <person name="Salamov A."/>
            <person name="Henrissat B."/>
            <person name="Wiebenga A."/>
            <person name="De Vries R.P."/>
            <person name="Grigoriev I.V."/>
            <person name="Mortensen U.H."/>
            <person name="Andersen M.R."/>
            <person name="Baker S.E."/>
        </authorList>
    </citation>
    <scope>NUCLEOTIDE SEQUENCE [LARGE SCALE GENOMIC DNA]</scope>
    <source>
        <strain evidence="9 10">CBS 117.55</strain>
    </source>
</reference>